<dbReference type="PROSITE" id="PS51892">
    <property type="entry name" value="SUBTILASE"/>
    <property type="match status" value="1"/>
</dbReference>
<dbReference type="InterPro" id="IPR023828">
    <property type="entry name" value="Peptidase_S8_Ser-AS"/>
</dbReference>
<keyword evidence="3 4" id="KW-0720">Serine protease</keyword>
<feature type="domain" description="Peptidase S8/S53" evidence="6">
    <location>
        <begin position="262"/>
        <end position="526"/>
    </location>
</feature>
<evidence type="ECO:0000256" key="4">
    <source>
        <dbReference type="PROSITE-ProRule" id="PRU01240"/>
    </source>
</evidence>
<comment type="caution">
    <text evidence="7">The sequence shown here is derived from an EMBL/GenBank/DDBJ whole genome shotgun (WGS) entry which is preliminary data.</text>
</comment>
<dbReference type="Proteomes" id="UP000228921">
    <property type="component" value="Unassembled WGS sequence"/>
</dbReference>
<dbReference type="Pfam" id="PF00082">
    <property type="entry name" value="Peptidase_S8"/>
    <property type="match status" value="1"/>
</dbReference>
<keyword evidence="1 4" id="KW-0645">Protease</keyword>
<dbReference type="InterPro" id="IPR000209">
    <property type="entry name" value="Peptidase_S8/S53_dom"/>
</dbReference>
<name>A0A2M8P2K3_9CHLR</name>
<evidence type="ECO:0000256" key="3">
    <source>
        <dbReference type="ARBA" id="ARBA00022825"/>
    </source>
</evidence>
<evidence type="ECO:0000259" key="6">
    <source>
        <dbReference type="Pfam" id="PF00082"/>
    </source>
</evidence>
<organism evidence="7 8">
    <name type="scientific">Candidatus Thermofonsia Clade 1 bacterium</name>
    <dbReference type="NCBI Taxonomy" id="2364210"/>
    <lineage>
        <taxon>Bacteria</taxon>
        <taxon>Bacillati</taxon>
        <taxon>Chloroflexota</taxon>
        <taxon>Candidatus Thermofontia</taxon>
        <taxon>Candidatus Thermofonsia Clade 1</taxon>
    </lineage>
</organism>
<protein>
    <recommendedName>
        <fullName evidence="6">Peptidase S8/S53 domain-containing protein</fullName>
    </recommendedName>
</protein>
<evidence type="ECO:0000313" key="7">
    <source>
        <dbReference type="EMBL" id="PJF31775.1"/>
    </source>
</evidence>
<feature type="active site" description="Charge relay system" evidence="4">
    <location>
        <position position="270"/>
    </location>
</feature>
<feature type="active site" description="Charge relay system" evidence="4">
    <location>
        <position position="489"/>
    </location>
</feature>
<evidence type="ECO:0000313" key="8">
    <source>
        <dbReference type="Proteomes" id="UP000228921"/>
    </source>
</evidence>
<comment type="similarity">
    <text evidence="4">Belongs to the peptidase S8 family.</text>
</comment>
<accession>A0A2M8P2K3</accession>
<gene>
    <name evidence="7" type="ORF">CUN51_02205</name>
</gene>
<dbReference type="InterPro" id="IPR036852">
    <property type="entry name" value="Peptidase_S8/S53_dom_sf"/>
</dbReference>
<dbReference type="AlphaFoldDB" id="A0A2M8P2K3"/>
<evidence type="ECO:0000256" key="5">
    <source>
        <dbReference type="SAM" id="MobiDB-lite"/>
    </source>
</evidence>
<dbReference type="SUPFAM" id="SSF52743">
    <property type="entry name" value="Subtilisin-like"/>
    <property type="match status" value="1"/>
</dbReference>
<evidence type="ECO:0000256" key="1">
    <source>
        <dbReference type="ARBA" id="ARBA00022670"/>
    </source>
</evidence>
<sequence length="781" mass="82269">MRSTTTRLFLLVLVFIAIGALIVSGLGAPDSSAVAADWTPTPDLAPTFIPRGATPDADDSSVAPSTPQRGPGINGERRIVVKFSDSTGMRLQGGTLTPAAPDVDVQPLEVAIAAVGGTLTRLFDAPEAALDAQRQLGIQNTGKQIADLNTYYAVDFPLGATDAQVNGLLATLRTDPNVEFAYEEPAPVPPSSDIPPTTPDLTSGQFYLLPASNNPPGIGAQAAWTRLGGSGAGVRVIDVEYDWIQNHEDLPTSINNLLAGERFSDYGTSHGDAVVGVLGGLQNGYGITGIAHGADIRVSGMFFGGFYNSANSITQASLNAQPGDVILLEMQAGVPSSAPLPPCPSSCSCPPSSQRYLPMEYYRANYDAIANATAAGRIIVMTAGNGYNNLDWFTPANTGFLPGYPLGNPFNRSLYDSGAIYVGAGYSGQPGYTPARAPHCYSNHGTRIDVQGIGDNVVTAGYGNHPSFPDSASGFDPRQYYTAYFNGTSSSGPIVAGAAASLQGIAKAKGFSFTPWRMRDLLRDTGVPQNGTRLIGPRPNLETAIAQIRPDTIGIMRNGQFLLRSYNTTGPASMGFYFGDPSDIPIRGDWNGDGVDTIGVFRPSTAQFLLRNSNSTGTPDIVFHFGAAGDLPIVGDWNGNGIDGIGMFRPSTGEFFLRNSLSTGFADFYMIFGNPGDLPVAGNWNSDSTDSIGVFRNGTFYLTDTVCNCIPTANYTFAFGAPGDLPIAGDWISIGKDTIGVYRPSVGVFYLRDSLTTGPANMTIFYGAPGDKPITGVWVTP</sequence>
<reference evidence="7 8" key="1">
    <citation type="submission" date="2017-11" db="EMBL/GenBank/DDBJ databases">
        <title>Evolution of Phototrophy in the Chloroflexi Phylum Driven by Horizontal Gene Transfer.</title>
        <authorList>
            <person name="Ward L.M."/>
            <person name="Hemp J."/>
            <person name="Shih P.M."/>
            <person name="Mcglynn S.E."/>
            <person name="Fischer W."/>
        </authorList>
    </citation>
    <scope>NUCLEOTIDE SEQUENCE [LARGE SCALE GENOMIC DNA]</scope>
    <source>
        <strain evidence="7">CP2_2F</strain>
    </source>
</reference>
<keyword evidence="2 4" id="KW-0378">Hydrolase</keyword>
<evidence type="ECO:0000256" key="2">
    <source>
        <dbReference type="ARBA" id="ARBA00022801"/>
    </source>
</evidence>
<feature type="active site" description="Charge relay system" evidence="4">
    <location>
        <position position="238"/>
    </location>
</feature>
<dbReference type="EMBL" id="PGTK01000002">
    <property type="protein sequence ID" value="PJF31775.1"/>
    <property type="molecule type" value="Genomic_DNA"/>
</dbReference>
<proteinExistence type="inferred from homology"/>
<dbReference type="GO" id="GO:0004252">
    <property type="term" value="F:serine-type endopeptidase activity"/>
    <property type="evidence" value="ECO:0007669"/>
    <property type="project" value="UniProtKB-UniRule"/>
</dbReference>
<dbReference type="PROSITE" id="PS00138">
    <property type="entry name" value="SUBTILASE_SER"/>
    <property type="match status" value="1"/>
</dbReference>
<feature type="region of interest" description="Disordered" evidence="5">
    <location>
        <begin position="45"/>
        <end position="74"/>
    </location>
</feature>
<dbReference type="Gene3D" id="3.40.50.200">
    <property type="entry name" value="Peptidase S8/S53 domain"/>
    <property type="match status" value="1"/>
</dbReference>
<dbReference type="GO" id="GO:0006508">
    <property type="term" value="P:proteolysis"/>
    <property type="evidence" value="ECO:0007669"/>
    <property type="project" value="UniProtKB-KW"/>
</dbReference>